<protein>
    <submittedName>
        <fullName evidence="1">Uncharacterized protein</fullName>
    </submittedName>
</protein>
<reference evidence="1" key="1">
    <citation type="submission" date="2014-11" db="EMBL/GenBank/DDBJ databases">
        <authorList>
            <person name="Amaro Gonzalez C."/>
        </authorList>
    </citation>
    <scope>NUCLEOTIDE SEQUENCE</scope>
</reference>
<organism evidence="1">
    <name type="scientific">Anguilla anguilla</name>
    <name type="common">European freshwater eel</name>
    <name type="synonym">Muraena anguilla</name>
    <dbReference type="NCBI Taxonomy" id="7936"/>
    <lineage>
        <taxon>Eukaryota</taxon>
        <taxon>Metazoa</taxon>
        <taxon>Chordata</taxon>
        <taxon>Craniata</taxon>
        <taxon>Vertebrata</taxon>
        <taxon>Euteleostomi</taxon>
        <taxon>Actinopterygii</taxon>
        <taxon>Neopterygii</taxon>
        <taxon>Teleostei</taxon>
        <taxon>Anguilliformes</taxon>
        <taxon>Anguillidae</taxon>
        <taxon>Anguilla</taxon>
    </lineage>
</organism>
<name>A0A0E9SAH3_ANGAN</name>
<dbReference type="EMBL" id="GBXM01071876">
    <property type="protein sequence ID" value="JAH36701.1"/>
    <property type="molecule type" value="Transcribed_RNA"/>
</dbReference>
<proteinExistence type="predicted"/>
<reference evidence="1" key="2">
    <citation type="journal article" date="2015" name="Fish Shellfish Immunol.">
        <title>Early steps in the European eel (Anguilla anguilla)-Vibrio vulnificus interaction in the gills: Role of the RtxA13 toxin.</title>
        <authorList>
            <person name="Callol A."/>
            <person name="Pajuelo D."/>
            <person name="Ebbesson L."/>
            <person name="Teles M."/>
            <person name="MacKenzie S."/>
            <person name="Amaro C."/>
        </authorList>
    </citation>
    <scope>NUCLEOTIDE SEQUENCE</scope>
</reference>
<dbReference type="EMBL" id="GBXM01070183">
    <property type="protein sequence ID" value="JAH38394.1"/>
    <property type="molecule type" value="Transcribed_RNA"/>
</dbReference>
<accession>A0A0E9SAH3</accession>
<sequence>MRCDLLSH</sequence>
<evidence type="ECO:0000313" key="1">
    <source>
        <dbReference type="EMBL" id="JAH38394.1"/>
    </source>
</evidence>